<dbReference type="SUPFAM" id="SSF53448">
    <property type="entry name" value="Nucleotide-diphospho-sugar transferases"/>
    <property type="match status" value="1"/>
</dbReference>
<name>A0A4Q2EJD5_9ACTN</name>
<dbReference type="InterPro" id="IPR029044">
    <property type="entry name" value="Nucleotide-diphossugar_trans"/>
</dbReference>
<keyword evidence="5" id="KW-1185">Reference proteome</keyword>
<proteinExistence type="predicted"/>
<dbReference type="EMBL" id="PPCV01000001">
    <property type="protein sequence ID" value="RXW33717.1"/>
    <property type="molecule type" value="Genomic_DNA"/>
</dbReference>
<dbReference type="PANTHER" id="PTHR43584:SF8">
    <property type="entry name" value="N-ACETYLMURAMATE ALPHA-1-PHOSPHATE URIDYLYLTRANSFERASE"/>
    <property type="match status" value="1"/>
</dbReference>
<feature type="domain" description="Nucleotidyl transferase" evidence="3">
    <location>
        <begin position="30"/>
        <end position="220"/>
    </location>
</feature>
<dbReference type="InterPro" id="IPR005835">
    <property type="entry name" value="NTP_transferase_dom"/>
</dbReference>
<reference evidence="4 5" key="1">
    <citation type="submission" date="2018-01" db="EMBL/GenBank/DDBJ databases">
        <title>Lactibacter flavus gen. nov., sp. nov., a novel bacterium of the family Propionibacteriaceae isolated from raw milk and dairy products.</title>
        <authorList>
            <person name="Wenning M."/>
            <person name="Breitenwieser F."/>
            <person name="Huptas C."/>
            <person name="von Neubeck M."/>
            <person name="Busse H.-J."/>
            <person name="Scherer S."/>
        </authorList>
    </citation>
    <scope>NUCLEOTIDE SEQUENCE [LARGE SCALE GENOMIC DNA]</scope>
    <source>
        <strain evidence="4 5">VG341</strain>
    </source>
</reference>
<keyword evidence="1 4" id="KW-0808">Transferase</keyword>
<comment type="caution">
    <text evidence="4">The sequence shown here is derived from an EMBL/GenBank/DDBJ whole genome shotgun (WGS) entry which is preliminary data.</text>
</comment>
<sequence length="252" mass="26692">MRKAAAGVDLSDAQRAMAERGVKGMIDVGRPFLDFAMSAAADAGITEVILVIGPEHTQVREYYDALPTRRIRVRFAVQQEPRGTADAVLAAKDAVDGRRFLLLNSDNYYPVDAMAALRGVPDNGLVGFDPAGLVRYGNIPAERVRAFALLERQGTSLTAIVEKPDDATLARFGASALVSMNCYAFTPTIFEQAAAVAPSPRGEYELTDAVAAALSVGEPFTIVPSAAGVLDLSERGDIAAVTAALASREVHL</sequence>
<organism evidence="4 5">
    <name type="scientific">Propioniciclava flava</name>
    <dbReference type="NCBI Taxonomy" id="2072026"/>
    <lineage>
        <taxon>Bacteria</taxon>
        <taxon>Bacillati</taxon>
        <taxon>Actinomycetota</taxon>
        <taxon>Actinomycetes</taxon>
        <taxon>Propionibacteriales</taxon>
        <taxon>Propionibacteriaceae</taxon>
        <taxon>Propioniciclava</taxon>
    </lineage>
</organism>
<dbReference type="Pfam" id="PF00483">
    <property type="entry name" value="NTP_transferase"/>
    <property type="match status" value="1"/>
</dbReference>
<dbReference type="AlphaFoldDB" id="A0A4Q2EJD5"/>
<evidence type="ECO:0000313" key="5">
    <source>
        <dbReference type="Proteomes" id="UP000290624"/>
    </source>
</evidence>
<accession>A0A4Q2EJD5</accession>
<dbReference type="Proteomes" id="UP000290624">
    <property type="component" value="Unassembled WGS sequence"/>
</dbReference>
<protein>
    <submittedName>
        <fullName evidence="4">Glucose-1-phosphate thymidylyltransferase</fullName>
    </submittedName>
</protein>
<evidence type="ECO:0000256" key="1">
    <source>
        <dbReference type="ARBA" id="ARBA00022679"/>
    </source>
</evidence>
<dbReference type="InterPro" id="IPR050065">
    <property type="entry name" value="GlmU-like"/>
</dbReference>
<dbReference type="PANTHER" id="PTHR43584">
    <property type="entry name" value="NUCLEOTIDYL TRANSFERASE"/>
    <property type="match status" value="1"/>
</dbReference>
<dbReference type="Gene3D" id="3.90.550.10">
    <property type="entry name" value="Spore Coat Polysaccharide Biosynthesis Protein SpsA, Chain A"/>
    <property type="match status" value="1"/>
</dbReference>
<dbReference type="GO" id="GO:0016779">
    <property type="term" value="F:nucleotidyltransferase activity"/>
    <property type="evidence" value="ECO:0007669"/>
    <property type="project" value="UniProtKB-KW"/>
</dbReference>
<evidence type="ECO:0000313" key="4">
    <source>
        <dbReference type="EMBL" id="RXW33717.1"/>
    </source>
</evidence>
<evidence type="ECO:0000256" key="2">
    <source>
        <dbReference type="ARBA" id="ARBA00022695"/>
    </source>
</evidence>
<keyword evidence="2" id="KW-0548">Nucleotidyltransferase</keyword>
<evidence type="ECO:0000259" key="3">
    <source>
        <dbReference type="Pfam" id="PF00483"/>
    </source>
</evidence>
<gene>
    <name evidence="4" type="ORF">C1706_02530</name>
</gene>
<dbReference type="OrthoDB" id="9813721at2"/>